<gene>
    <name evidence="2" type="ORF">RI129_004821</name>
</gene>
<evidence type="ECO:0000313" key="3">
    <source>
        <dbReference type="Proteomes" id="UP001329430"/>
    </source>
</evidence>
<protein>
    <recommendedName>
        <fullName evidence="1">CRAL-TRIO domain-containing protein</fullName>
    </recommendedName>
</protein>
<name>A0AAN7ZKX6_9COLE</name>
<dbReference type="Gene3D" id="1.10.8.20">
    <property type="entry name" value="N-terminal domain of phosphatidylinositol transfer protein sec14p"/>
    <property type="match status" value="1"/>
</dbReference>
<dbReference type="Proteomes" id="UP001329430">
    <property type="component" value="Chromosome 3"/>
</dbReference>
<dbReference type="SMART" id="SM00516">
    <property type="entry name" value="SEC14"/>
    <property type="match status" value="1"/>
</dbReference>
<evidence type="ECO:0000313" key="2">
    <source>
        <dbReference type="EMBL" id="KAK5646357.1"/>
    </source>
</evidence>
<dbReference type="InterPro" id="IPR001251">
    <property type="entry name" value="CRAL-TRIO_dom"/>
</dbReference>
<sequence>MDLRRLNNKLEEKAIEELNEDPTQIPQILDLIKEWLRKQLHLNARTDSQRLVAFCRGCKWNIQRIKERLDYFYTIKNITPEFFENRDPLSTELQKVLNAGSIFIMPKVRNYLGPRICMLTFGKIDINDTPLLELCKVFFMMLDILMQEDDDFVVSGITVITDYSNIPASYLLQFTPSTVKKYTKCFQNAYPVRIKGYYCLNAPTILDKVYHNLCKPFLSSKLQQRVNIANTFSSEKIFKAFSHHLPKEYGGENGTIKDAAEEWKNKIESYRDWFLDDKQYTVNEKLRQRNSKCFQEEFGVEGSFRKLTID</sequence>
<dbReference type="AlphaFoldDB" id="A0AAN7ZKX6"/>
<dbReference type="Gene3D" id="3.40.525.10">
    <property type="entry name" value="CRAL-TRIO lipid binding domain"/>
    <property type="match status" value="1"/>
</dbReference>
<dbReference type="PANTHER" id="PTHR10174">
    <property type="entry name" value="ALPHA-TOCOPHEROL TRANSFER PROTEIN-RELATED"/>
    <property type="match status" value="1"/>
</dbReference>
<evidence type="ECO:0000259" key="1">
    <source>
        <dbReference type="PROSITE" id="PS50191"/>
    </source>
</evidence>
<feature type="domain" description="CRAL-TRIO" evidence="1">
    <location>
        <begin position="90"/>
        <end position="257"/>
    </location>
</feature>
<dbReference type="PRINTS" id="PR00180">
    <property type="entry name" value="CRETINALDHBP"/>
</dbReference>
<dbReference type="SUPFAM" id="SSF46938">
    <property type="entry name" value="CRAL/TRIO N-terminal domain"/>
    <property type="match status" value="1"/>
</dbReference>
<dbReference type="Pfam" id="PF00650">
    <property type="entry name" value="CRAL_TRIO"/>
    <property type="match status" value="1"/>
</dbReference>
<dbReference type="GO" id="GO:1902936">
    <property type="term" value="F:phosphatidylinositol bisphosphate binding"/>
    <property type="evidence" value="ECO:0007669"/>
    <property type="project" value="TreeGrafter"/>
</dbReference>
<organism evidence="2 3">
    <name type="scientific">Pyrocoelia pectoralis</name>
    <dbReference type="NCBI Taxonomy" id="417401"/>
    <lineage>
        <taxon>Eukaryota</taxon>
        <taxon>Metazoa</taxon>
        <taxon>Ecdysozoa</taxon>
        <taxon>Arthropoda</taxon>
        <taxon>Hexapoda</taxon>
        <taxon>Insecta</taxon>
        <taxon>Pterygota</taxon>
        <taxon>Neoptera</taxon>
        <taxon>Endopterygota</taxon>
        <taxon>Coleoptera</taxon>
        <taxon>Polyphaga</taxon>
        <taxon>Elateriformia</taxon>
        <taxon>Elateroidea</taxon>
        <taxon>Lampyridae</taxon>
        <taxon>Lampyrinae</taxon>
        <taxon>Pyrocoelia</taxon>
    </lineage>
</organism>
<dbReference type="InterPro" id="IPR036273">
    <property type="entry name" value="CRAL/TRIO_N_dom_sf"/>
</dbReference>
<comment type="caution">
    <text evidence="2">The sequence shown here is derived from an EMBL/GenBank/DDBJ whole genome shotgun (WGS) entry which is preliminary data.</text>
</comment>
<proteinExistence type="predicted"/>
<keyword evidence="3" id="KW-1185">Reference proteome</keyword>
<dbReference type="InterPro" id="IPR036865">
    <property type="entry name" value="CRAL-TRIO_dom_sf"/>
</dbReference>
<accession>A0AAN7ZKX6</accession>
<dbReference type="PROSITE" id="PS50191">
    <property type="entry name" value="CRAL_TRIO"/>
    <property type="match status" value="1"/>
</dbReference>
<dbReference type="GO" id="GO:0016020">
    <property type="term" value="C:membrane"/>
    <property type="evidence" value="ECO:0007669"/>
    <property type="project" value="TreeGrafter"/>
</dbReference>
<dbReference type="Gene3D" id="1.20.5.1200">
    <property type="entry name" value="Alpha-tocopherol transfer"/>
    <property type="match status" value="1"/>
</dbReference>
<reference evidence="2 3" key="1">
    <citation type="journal article" date="2024" name="Insects">
        <title>An Improved Chromosome-Level Genome Assembly of the Firefly Pyrocoelia pectoralis.</title>
        <authorList>
            <person name="Fu X."/>
            <person name="Meyer-Rochow V.B."/>
            <person name="Ballantyne L."/>
            <person name="Zhu X."/>
        </authorList>
    </citation>
    <scope>NUCLEOTIDE SEQUENCE [LARGE SCALE GENOMIC DNA]</scope>
    <source>
        <tissue evidence="2">Whole body</tissue>
    </source>
</reference>
<dbReference type="PANTHER" id="PTHR10174:SF216">
    <property type="entry name" value="CRAL-TRIO DOMAIN-CONTAINING PROTEIN-RELATED"/>
    <property type="match status" value="1"/>
</dbReference>
<dbReference type="SUPFAM" id="SSF52087">
    <property type="entry name" value="CRAL/TRIO domain"/>
    <property type="match status" value="1"/>
</dbReference>
<dbReference type="CDD" id="cd00170">
    <property type="entry name" value="SEC14"/>
    <property type="match status" value="1"/>
</dbReference>
<dbReference type="EMBL" id="JAVRBK010000003">
    <property type="protein sequence ID" value="KAK5646357.1"/>
    <property type="molecule type" value="Genomic_DNA"/>
</dbReference>